<dbReference type="EMBL" id="JACCBS010000001">
    <property type="protein sequence ID" value="NYE56887.1"/>
    <property type="molecule type" value="Genomic_DNA"/>
</dbReference>
<dbReference type="SMART" id="SM00028">
    <property type="entry name" value="TPR"/>
    <property type="match status" value="5"/>
</dbReference>
<proteinExistence type="predicted"/>
<comment type="caution">
    <text evidence="3">The sequence shown here is derived from an EMBL/GenBank/DDBJ whole genome shotgun (WGS) entry which is preliminary data.</text>
</comment>
<dbReference type="Pfam" id="PF00535">
    <property type="entry name" value="Glycos_transf_2"/>
    <property type="match status" value="1"/>
</dbReference>
<dbReference type="PROSITE" id="PS50005">
    <property type="entry name" value="TPR"/>
    <property type="match status" value="2"/>
</dbReference>
<protein>
    <submittedName>
        <fullName evidence="3">Glycosyltransferase involved in cell wall biosynthesis</fullName>
    </submittedName>
</protein>
<keyword evidence="4" id="KW-1185">Reference proteome</keyword>
<dbReference type="CDD" id="cd02511">
    <property type="entry name" value="Beta4Glucosyltransferase"/>
    <property type="match status" value="1"/>
</dbReference>
<dbReference type="PANTHER" id="PTHR43630:SF2">
    <property type="entry name" value="GLYCOSYLTRANSFERASE"/>
    <property type="match status" value="1"/>
</dbReference>
<dbReference type="Gene3D" id="1.25.40.10">
    <property type="entry name" value="Tetratricopeptide repeat domain"/>
    <property type="match status" value="2"/>
</dbReference>
<dbReference type="InterPro" id="IPR001173">
    <property type="entry name" value="Glyco_trans_2-like"/>
</dbReference>
<organism evidence="3 4">
    <name type="scientific">Carboxydothermus ferrireducens DSM 11255</name>
    <dbReference type="NCBI Taxonomy" id="1119529"/>
    <lineage>
        <taxon>Bacteria</taxon>
        <taxon>Bacillati</taxon>
        <taxon>Bacillota</taxon>
        <taxon>Clostridia</taxon>
        <taxon>Thermoanaerobacterales</taxon>
        <taxon>Thermoanaerobacteraceae</taxon>
        <taxon>Carboxydothermus</taxon>
    </lineage>
</organism>
<dbReference type="InterPro" id="IPR029044">
    <property type="entry name" value="Nucleotide-diphossugar_trans"/>
</dbReference>
<dbReference type="SUPFAM" id="SSF53448">
    <property type="entry name" value="Nucleotide-diphospho-sugar transferases"/>
    <property type="match status" value="1"/>
</dbReference>
<dbReference type="InterPro" id="IPR011990">
    <property type="entry name" value="TPR-like_helical_dom_sf"/>
</dbReference>
<dbReference type="Pfam" id="PF13181">
    <property type="entry name" value="TPR_8"/>
    <property type="match status" value="3"/>
</dbReference>
<feature type="repeat" description="TPR" evidence="1">
    <location>
        <begin position="277"/>
        <end position="310"/>
    </location>
</feature>
<dbReference type="SUPFAM" id="SSF48452">
    <property type="entry name" value="TPR-like"/>
    <property type="match status" value="2"/>
</dbReference>
<dbReference type="InterPro" id="IPR019734">
    <property type="entry name" value="TPR_rpt"/>
</dbReference>
<gene>
    <name evidence="3" type="ORF">HDG70_000593</name>
</gene>
<reference evidence="3 4" key="1">
    <citation type="submission" date="2020-07" db="EMBL/GenBank/DDBJ databases">
        <title>Genomic Encyclopedia of Type Strains, Phase III (KMG-III): the genomes of soil and plant-associated and newly described type strains.</title>
        <authorList>
            <person name="Whitman W."/>
        </authorList>
    </citation>
    <scope>NUCLEOTIDE SEQUENCE [LARGE SCALE GENOMIC DNA]</scope>
    <source>
        <strain evidence="3 4">DSM 11255</strain>
    </source>
</reference>
<feature type="domain" description="Glycosyltransferase 2-like" evidence="2">
    <location>
        <begin position="7"/>
        <end position="127"/>
    </location>
</feature>
<evidence type="ECO:0000313" key="3">
    <source>
        <dbReference type="EMBL" id="NYE56887.1"/>
    </source>
</evidence>
<evidence type="ECO:0000313" key="4">
    <source>
        <dbReference type="Proteomes" id="UP000604066"/>
    </source>
</evidence>
<name>A0ABX2R8L9_9THEO</name>
<sequence length="665" mass="78054">MGEKKLSVCMIVKDEERYIRNCLESVQDIADEIVVVDTGSTDNTKAIAKDFGAKIFDFPWVDDFSAARNFSLEKATGDWVLLLDADEELDVSSKDKVLELVNKDENVAYLVNVINFLDFTKQRTVTAKRMLLFPMRAEPYFINPIHEQLRFKKNVEIRDSTIIIKHYGYIPETVSTKKKSERNISILKKIANNAFENIDVEIKAFNYYNLGVEYYRKQEYEKALQNFQKSFLLIRKKEPGFKYALIWHIVNSLINLKKFQEALKVIEDAEQLYPWYVDLVYFKGVVYYNQRSYKKAIETFMKCLEIGESLETSIFHYDGTGSYLASYGIGSCEEALGNYNKALVFYEMSLAQNYILAVIPILKLYYERGSYHELEEKEDKLLRKYKDYSFIIEKYVDFLFLKGDYERALKVVNSYLSDQTNKLIKEAELYLHLKKYEEAKEVIEKLDGQNLNENHLMIKTFLRILLNLSLKCKTEEIVWNMKKLTRAEEIKWQIIGNLLLAAFNNDVLKIVKNDYEKYEEQLTFLMAKFLDLELFEAFEKIYNLYQKIEWIEEKNLKLGKLYFATRYYDSAVEELLAAVEKGVADAEAFYLLGKIAHMRGLIEEAETFIKEAISREKQLNYYLYLIGLLQEKNDLKSTKEVLQEASTYYPDVEILKSALQVYSSL</sequence>
<feature type="repeat" description="TPR" evidence="1">
    <location>
        <begin position="204"/>
        <end position="237"/>
    </location>
</feature>
<dbReference type="Proteomes" id="UP000604066">
    <property type="component" value="Unassembled WGS sequence"/>
</dbReference>
<dbReference type="Pfam" id="PF13432">
    <property type="entry name" value="TPR_16"/>
    <property type="match status" value="1"/>
</dbReference>
<dbReference type="RefSeq" id="WP_028052080.1">
    <property type="nucleotide sequence ID" value="NZ_ATYG01000014.1"/>
</dbReference>
<evidence type="ECO:0000256" key="1">
    <source>
        <dbReference type="PROSITE-ProRule" id="PRU00339"/>
    </source>
</evidence>
<dbReference type="Gene3D" id="3.90.550.10">
    <property type="entry name" value="Spore Coat Polysaccharide Biosynthesis Protein SpsA, Chain A"/>
    <property type="match status" value="1"/>
</dbReference>
<evidence type="ECO:0000259" key="2">
    <source>
        <dbReference type="Pfam" id="PF00535"/>
    </source>
</evidence>
<keyword evidence="1" id="KW-0802">TPR repeat</keyword>
<dbReference type="PANTHER" id="PTHR43630">
    <property type="entry name" value="POLY-BETA-1,6-N-ACETYL-D-GLUCOSAMINE SYNTHASE"/>
    <property type="match status" value="1"/>
</dbReference>
<accession>A0ABX2R8L9</accession>